<evidence type="ECO:0000256" key="1">
    <source>
        <dbReference type="ARBA" id="ARBA00001971"/>
    </source>
</evidence>
<keyword evidence="11" id="KW-1133">Transmembrane helix</keyword>
<dbReference type="EMBL" id="JAIWYP010000003">
    <property type="protein sequence ID" value="KAH3856099.1"/>
    <property type="molecule type" value="Genomic_DNA"/>
</dbReference>
<keyword evidence="7 10" id="KW-0503">Monooxygenase</keyword>
<dbReference type="SUPFAM" id="SSF48264">
    <property type="entry name" value="Cytochrome P450"/>
    <property type="match status" value="1"/>
</dbReference>
<dbReference type="InterPro" id="IPR036396">
    <property type="entry name" value="Cyt_P450_sf"/>
</dbReference>
<keyword evidence="8 11" id="KW-0472">Membrane</keyword>
<evidence type="ECO:0000313" key="13">
    <source>
        <dbReference type="Proteomes" id="UP000828390"/>
    </source>
</evidence>
<feature type="transmembrane region" description="Helical" evidence="11">
    <location>
        <begin position="12"/>
        <end position="29"/>
    </location>
</feature>
<keyword evidence="4 9" id="KW-0479">Metal-binding</keyword>
<protein>
    <recommendedName>
        <fullName evidence="14">Cytochrome P450</fullName>
    </recommendedName>
</protein>
<dbReference type="GO" id="GO:0006805">
    <property type="term" value="P:xenobiotic metabolic process"/>
    <property type="evidence" value="ECO:0007669"/>
    <property type="project" value="TreeGrafter"/>
</dbReference>
<comment type="similarity">
    <text evidence="3 10">Belongs to the cytochrome P450 family.</text>
</comment>
<dbReference type="GO" id="GO:0008395">
    <property type="term" value="F:steroid hydroxylase activity"/>
    <property type="evidence" value="ECO:0007669"/>
    <property type="project" value="TreeGrafter"/>
</dbReference>
<evidence type="ECO:0000256" key="2">
    <source>
        <dbReference type="ARBA" id="ARBA00004370"/>
    </source>
</evidence>
<evidence type="ECO:0000256" key="3">
    <source>
        <dbReference type="ARBA" id="ARBA00010617"/>
    </source>
</evidence>
<evidence type="ECO:0000256" key="8">
    <source>
        <dbReference type="ARBA" id="ARBA00023136"/>
    </source>
</evidence>
<comment type="caution">
    <text evidence="12">The sequence shown here is derived from an EMBL/GenBank/DDBJ whole genome shotgun (WGS) entry which is preliminary data.</text>
</comment>
<dbReference type="FunFam" id="1.10.630.10:FF:000036">
    <property type="entry name" value="CYtochrome P450 family"/>
    <property type="match status" value="1"/>
</dbReference>
<dbReference type="InterPro" id="IPR008069">
    <property type="entry name" value="Cyt_P450_E_grp-I_CYP2D-like"/>
</dbReference>
<keyword evidence="5 10" id="KW-0560">Oxidoreductase</keyword>
<dbReference type="PANTHER" id="PTHR24300:SF397">
    <property type="entry name" value="CYTOCHROME P450 2U1"/>
    <property type="match status" value="1"/>
</dbReference>
<dbReference type="GO" id="GO:0016020">
    <property type="term" value="C:membrane"/>
    <property type="evidence" value="ECO:0007669"/>
    <property type="project" value="UniProtKB-SubCell"/>
</dbReference>
<feature type="binding site" description="axial binding residue" evidence="9">
    <location>
        <position position="444"/>
    </location>
    <ligand>
        <name>heme</name>
        <dbReference type="ChEBI" id="CHEBI:30413"/>
    </ligand>
    <ligandPart>
        <name>Fe</name>
        <dbReference type="ChEBI" id="CHEBI:18248"/>
    </ligandPart>
</feature>
<dbReference type="PRINTS" id="PR00385">
    <property type="entry name" value="P450"/>
</dbReference>
<dbReference type="PROSITE" id="PS00086">
    <property type="entry name" value="CYTOCHROME_P450"/>
    <property type="match status" value="1"/>
</dbReference>
<dbReference type="Pfam" id="PF00067">
    <property type="entry name" value="p450"/>
    <property type="match status" value="1"/>
</dbReference>
<evidence type="ECO:0000256" key="10">
    <source>
        <dbReference type="RuleBase" id="RU000461"/>
    </source>
</evidence>
<dbReference type="Proteomes" id="UP000828390">
    <property type="component" value="Unassembled WGS sequence"/>
</dbReference>
<reference evidence="12" key="2">
    <citation type="submission" date="2020-11" db="EMBL/GenBank/DDBJ databases">
        <authorList>
            <person name="McCartney M.A."/>
            <person name="Auch B."/>
            <person name="Kono T."/>
            <person name="Mallez S."/>
            <person name="Becker A."/>
            <person name="Gohl D.M."/>
            <person name="Silverstein K.A.T."/>
            <person name="Koren S."/>
            <person name="Bechman K.B."/>
            <person name="Herman A."/>
            <person name="Abrahante J.E."/>
            <person name="Garbe J."/>
        </authorList>
    </citation>
    <scope>NUCLEOTIDE SEQUENCE</scope>
    <source>
        <strain evidence="12">Duluth1</strain>
        <tissue evidence="12">Whole animal</tissue>
    </source>
</reference>
<comment type="cofactor">
    <cofactor evidence="1 9">
        <name>heme</name>
        <dbReference type="ChEBI" id="CHEBI:30413"/>
    </cofactor>
</comment>
<keyword evidence="9 10" id="KW-0349">Heme</keyword>
<dbReference type="OrthoDB" id="6081913at2759"/>
<name>A0A9D4LE34_DREPO</name>
<evidence type="ECO:0008006" key="14">
    <source>
        <dbReference type="Google" id="ProtNLM"/>
    </source>
</evidence>
<dbReference type="PRINTS" id="PR01686">
    <property type="entry name" value="EP450ICYP2D"/>
</dbReference>
<evidence type="ECO:0000256" key="6">
    <source>
        <dbReference type="ARBA" id="ARBA00023004"/>
    </source>
</evidence>
<evidence type="ECO:0000256" key="7">
    <source>
        <dbReference type="ARBA" id="ARBA00023033"/>
    </source>
</evidence>
<evidence type="ECO:0000256" key="9">
    <source>
        <dbReference type="PIRSR" id="PIRSR602401-1"/>
    </source>
</evidence>
<dbReference type="AlphaFoldDB" id="A0A9D4LE34"/>
<keyword evidence="6 9" id="KW-0408">Iron</keyword>
<dbReference type="InterPro" id="IPR017972">
    <property type="entry name" value="Cyt_P450_CS"/>
</dbReference>
<dbReference type="PRINTS" id="PR00463">
    <property type="entry name" value="EP450I"/>
</dbReference>
<dbReference type="InterPro" id="IPR002401">
    <property type="entry name" value="Cyt_P450_E_grp-I"/>
</dbReference>
<dbReference type="Gene3D" id="1.10.630.10">
    <property type="entry name" value="Cytochrome P450"/>
    <property type="match status" value="1"/>
</dbReference>
<evidence type="ECO:0000256" key="5">
    <source>
        <dbReference type="ARBA" id="ARBA00023002"/>
    </source>
</evidence>
<evidence type="ECO:0000256" key="4">
    <source>
        <dbReference type="ARBA" id="ARBA00022723"/>
    </source>
</evidence>
<dbReference type="GO" id="GO:0005737">
    <property type="term" value="C:cytoplasm"/>
    <property type="evidence" value="ECO:0007669"/>
    <property type="project" value="TreeGrafter"/>
</dbReference>
<evidence type="ECO:0000256" key="11">
    <source>
        <dbReference type="SAM" id="Phobius"/>
    </source>
</evidence>
<dbReference type="InterPro" id="IPR001128">
    <property type="entry name" value="Cyt_P450"/>
</dbReference>
<organism evidence="12 13">
    <name type="scientific">Dreissena polymorpha</name>
    <name type="common">Zebra mussel</name>
    <name type="synonym">Mytilus polymorpha</name>
    <dbReference type="NCBI Taxonomy" id="45954"/>
    <lineage>
        <taxon>Eukaryota</taxon>
        <taxon>Metazoa</taxon>
        <taxon>Spiralia</taxon>
        <taxon>Lophotrochozoa</taxon>
        <taxon>Mollusca</taxon>
        <taxon>Bivalvia</taxon>
        <taxon>Autobranchia</taxon>
        <taxon>Heteroconchia</taxon>
        <taxon>Euheterodonta</taxon>
        <taxon>Imparidentia</taxon>
        <taxon>Neoheterodontei</taxon>
        <taxon>Myida</taxon>
        <taxon>Dreissenoidea</taxon>
        <taxon>Dreissenidae</taxon>
        <taxon>Dreissena</taxon>
    </lineage>
</organism>
<dbReference type="GO" id="GO:0016712">
    <property type="term" value="F:oxidoreductase activity, acting on paired donors, with incorporation or reduction of molecular oxygen, reduced flavin or flavoprotein as one donor, and incorporation of one atom of oxygen"/>
    <property type="evidence" value="ECO:0007669"/>
    <property type="project" value="InterPro"/>
</dbReference>
<dbReference type="InterPro" id="IPR050182">
    <property type="entry name" value="Cytochrome_P450_fam2"/>
</dbReference>
<gene>
    <name evidence="12" type="ORF">DPMN_098679</name>
</gene>
<keyword evidence="11" id="KW-0812">Transmembrane</keyword>
<comment type="subcellular location">
    <subcellularLocation>
        <location evidence="2">Membrane</location>
    </subcellularLocation>
</comment>
<dbReference type="PANTHER" id="PTHR24300">
    <property type="entry name" value="CYTOCHROME P450 508A4-RELATED"/>
    <property type="match status" value="1"/>
</dbReference>
<evidence type="ECO:0000313" key="12">
    <source>
        <dbReference type="EMBL" id="KAH3856099.1"/>
    </source>
</evidence>
<accession>A0A9D4LE34</accession>
<dbReference type="GO" id="GO:0020037">
    <property type="term" value="F:heme binding"/>
    <property type="evidence" value="ECO:0007669"/>
    <property type="project" value="InterPro"/>
</dbReference>
<reference evidence="12" key="1">
    <citation type="journal article" date="2019" name="bioRxiv">
        <title>The Genome of the Zebra Mussel, Dreissena polymorpha: A Resource for Invasive Species Research.</title>
        <authorList>
            <person name="McCartney M.A."/>
            <person name="Auch B."/>
            <person name="Kono T."/>
            <person name="Mallez S."/>
            <person name="Zhang Y."/>
            <person name="Obille A."/>
            <person name="Becker A."/>
            <person name="Abrahante J.E."/>
            <person name="Garbe J."/>
            <person name="Badalamenti J.P."/>
            <person name="Herman A."/>
            <person name="Mangelson H."/>
            <person name="Liachko I."/>
            <person name="Sullivan S."/>
            <person name="Sone E.D."/>
            <person name="Koren S."/>
            <person name="Silverstein K.A.T."/>
            <person name="Beckman K.B."/>
            <person name="Gohl D.M."/>
        </authorList>
    </citation>
    <scope>NUCLEOTIDE SEQUENCE</scope>
    <source>
        <strain evidence="12">Duluth1</strain>
        <tissue evidence="12">Whole animal</tissue>
    </source>
</reference>
<dbReference type="GO" id="GO:0006082">
    <property type="term" value="P:organic acid metabolic process"/>
    <property type="evidence" value="ECO:0007669"/>
    <property type="project" value="TreeGrafter"/>
</dbReference>
<dbReference type="GO" id="GO:0005506">
    <property type="term" value="F:iron ion binding"/>
    <property type="evidence" value="ECO:0007669"/>
    <property type="project" value="InterPro"/>
</dbReference>
<keyword evidence="13" id="KW-1185">Reference proteome</keyword>
<sequence>MEFNLLKACSNTYGLLLLLFILCLTFCYPRRRKGIPPGPLLVPVLGNLLSLASRDPMSRFAALRRKYGDVYGIYIGRELTVVLNGYDVIHDALVKHGKLFSVRPRSKFHQIMFKDPGIVFANGPMWKEHRQFAQRALNEFGYEWSERTIEERINEEIGYFLRTVGSHDGPYDVGGLVNLSVANVVAGIMFGKRCEYDDVKFKECLHSVGEAARLLTRSGLLMSLFPWLFHAPGDLLGIDKLAKIREKPRAFLNHVFYWHDLHFNREETRDVLGLYKQEIIRKLRKNDECKFNNVTMRALMGELLSAGSETTATCIIWTILYLVLNQELQEKLRSDIDRVVGCKRPPFLSDRKQLPLVEATILECLRISPVAPLSVPHAVHEDVSFRGHVIPAETTVLVNIHSVMKDPSTWSEPDVFKPERFLNNDGDLEIPNEFIAFSIGRRSCPGESLARMELFLYVTSLLQRFTLALPTSQPPPTTEGVLGMTFSPKPFQIIFTPRDCMSNPDWENVGI</sequence>
<proteinExistence type="inferred from homology"/>